<evidence type="ECO:0000313" key="1">
    <source>
        <dbReference type="EMBL" id="RIV20325.1"/>
    </source>
</evidence>
<organism evidence="1 2">
    <name type="scientific">Fibrisoma montanum</name>
    <dbReference type="NCBI Taxonomy" id="2305895"/>
    <lineage>
        <taxon>Bacteria</taxon>
        <taxon>Pseudomonadati</taxon>
        <taxon>Bacteroidota</taxon>
        <taxon>Cytophagia</taxon>
        <taxon>Cytophagales</taxon>
        <taxon>Spirosomataceae</taxon>
        <taxon>Fibrisoma</taxon>
    </lineage>
</organism>
<accession>A0A418M3C6</accession>
<evidence type="ECO:0008006" key="3">
    <source>
        <dbReference type="Google" id="ProtNLM"/>
    </source>
</evidence>
<gene>
    <name evidence="1" type="ORF">DYU11_19940</name>
</gene>
<keyword evidence="2" id="KW-1185">Reference proteome</keyword>
<reference evidence="1 2" key="1">
    <citation type="submission" date="2018-08" db="EMBL/GenBank/DDBJ databases">
        <title>Fibrisoma montanum sp. nov., isolated from Danxia mountain soil.</title>
        <authorList>
            <person name="Huang Y."/>
        </authorList>
    </citation>
    <scope>NUCLEOTIDE SEQUENCE [LARGE SCALE GENOMIC DNA]</scope>
    <source>
        <strain evidence="1 2">HYT19</strain>
    </source>
</reference>
<comment type="caution">
    <text evidence="1">The sequence shown here is derived from an EMBL/GenBank/DDBJ whole genome shotgun (WGS) entry which is preliminary data.</text>
</comment>
<name>A0A418M3C6_9BACT</name>
<dbReference type="Proteomes" id="UP000283523">
    <property type="component" value="Unassembled WGS sequence"/>
</dbReference>
<protein>
    <recommendedName>
        <fullName evidence="3">Phage gp6-like head-tail connector protein</fullName>
    </recommendedName>
</protein>
<dbReference type="Gene3D" id="1.10.3230.30">
    <property type="entry name" value="Phage gp6-like head-tail connector protein"/>
    <property type="match status" value="1"/>
</dbReference>
<dbReference type="EMBL" id="QXED01000006">
    <property type="protein sequence ID" value="RIV20325.1"/>
    <property type="molecule type" value="Genomic_DNA"/>
</dbReference>
<proteinExistence type="predicted"/>
<dbReference type="AlphaFoldDB" id="A0A418M3C6"/>
<sequence length="175" mass="19453">MPDQQERELALQPSQVASWLRVDALAEAETILFLINNAMDRVEELCNQPIFEGSYRVTLPGFVSGKLPVLTPITLTSVAYRVANANTDIALTDTGYLLDANSLSFSAATLALPDVGRVIIEYKAGYPIAQVPGSIKMAMCYMITQWYEYRADGGLTPEMKQRSAEMLERFIRHTT</sequence>
<evidence type="ECO:0000313" key="2">
    <source>
        <dbReference type="Proteomes" id="UP000283523"/>
    </source>
</evidence>